<name>A0AA88LYN1_CHASR</name>
<feature type="coiled-coil region" evidence="13">
    <location>
        <begin position="418"/>
        <end position="452"/>
    </location>
</feature>
<proteinExistence type="inferred from homology"/>
<evidence type="ECO:0000256" key="13">
    <source>
        <dbReference type="SAM" id="Coils"/>
    </source>
</evidence>
<keyword evidence="6" id="KW-0206">Cytoskeleton</keyword>
<dbReference type="GO" id="GO:0003352">
    <property type="term" value="P:regulation of cilium movement"/>
    <property type="evidence" value="ECO:0007669"/>
    <property type="project" value="TreeGrafter"/>
</dbReference>
<feature type="compositionally biased region" description="Polar residues" evidence="14">
    <location>
        <begin position="1"/>
        <end position="10"/>
    </location>
</feature>
<keyword evidence="3" id="KW-0282">Flagellum</keyword>
<comment type="function">
    <text evidence="12">Component of the nexin-dynein regulatory complex (N-DRC), a key regulator of ciliary/flagellar motility which maintains the alignment and integrity of the distal axoneme and regulates microtubule sliding in motile axonemes. Plays a critical role in the assembly of N-DRC and also stabilizes the assembly of multiple inner dynein arms and radial spokes. Coassembles with DRC1 to form a central scaffold needed for assembly of the N-DRC and its attachment to the outer doublet microtubules.</text>
</comment>
<dbReference type="Pfam" id="PF14772">
    <property type="entry name" value="NYD-SP28"/>
    <property type="match status" value="1"/>
</dbReference>
<evidence type="ECO:0000259" key="15">
    <source>
        <dbReference type="Pfam" id="PF14772"/>
    </source>
</evidence>
<dbReference type="InterPro" id="IPR039505">
    <property type="entry name" value="DRC1/2_N"/>
</dbReference>
<keyword evidence="5" id="KW-0969">Cilium</keyword>
<feature type="domain" description="Dynein regulatory complex protein 1/2 N-terminal" evidence="15">
    <location>
        <begin position="45"/>
        <end position="143"/>
    </location>
</feature>
<comment type="caution">
    <text evidence="16">The sequence shown here is derived from an EMBL/GenBank/DDBJ whole genome shotgun (WGS) entry which is preliminary data.</text>
</comment>
<evidence type="ECO:0000256" key="10">
    <source>
        <dbReference type="ARBA" id="ARBA00040899"/>
    </source>
</evidence>
<dbReference type="AlphaFoldDB" id="A0AA88LYN1"/>
<keyword evidence="17" id="KW-1185">Reference proteome</keyword>
<organism evidence="16 17">
    <name type="scientific">Channa striata</name>
    <name type="common">Snakehead murrel</name>
    <name type="synonym">Ophicephalus striatus</name>
    <dbReference type="NCBI Taxonomy" id="64152"/>
    <lineage>
        <taxon>Eukaryota</taxon>
        <taxon>Metazoa</taxon>
        <taxon>Chordata</taxon>
        <taxon>Craniata</taxon>
        <taxon>Vertebrata</taxon>
        <taxon>Euteleostomi</taxon>
        <taxon>Actinopterygii</taxon>
        <taxon>Neopterygii</taxon>
        <taxon>Teleostei</taxon>
        <taxon>Neoteleostei</taxon>
        <taxon>Acanthomorphata</taxon>
        <taxon>Anabantaria</taxon>
        <taxon>Anabantiformes</taxon>
        <taxon>Channoidei</taxon>
        <taxon>Channidae</taxon>
        <taxon>Channa</taxon>
    </lineage>
</organism>
<evidence type="ECO:0000256" key="2">
    <source>
        <dbReference type="ARBA" id="ARBA00022490"/>
    </source>
</evidence>
<evidence type="ECO:0000256" key="4">
    <source>
        <dbReference type="ARBA" id="ARBA00023054"/>
    </source>
</evidence>
<evidence type="ECO:0000256" key="11">
    <source>
        <dbReference type="ARBA" id="ARBA00041517"/>
    </source>
</evidence>
<keyword evidence="7" id="KW-0966">Cell projection</keyword>
<comment type="similarity">
    <text evidence="9">Belongs to the DRC2 family.</text>
</comment>
<evidence type="ECO:0000256" key="8">
    <source>
        <dbReference type="ARBA" id="ARBA00037841"/>
    </source>
</evidence>
<evidence type="ECO:0000313" key="16">
    <source>
        <dbReference type="EMBL" id="KAK2826819.1"/>
    </source>
</evidence>
<evidence type="ECO:0000313" key="17">
    <source>
        <dbReference type="Proteomes" id="UP001187415"/>
    </source>
</evidence>
<dbReference type="PANTHER" id="PTHR21625">
    <property type="entry name" value="NYD-SP28 PROTEIN"/>
    <property type="match status" value="1"/>
</dbReference>
<feature type="region of interest" description="Disordered" evidence="14">
    <location>
        <begin position="1"/>
        <end position="36"/>
    </location>
</feature>
<evidence type="ECO:0000256" key="1">
    <source>
        <dbReference type="ARBA" id="ARBA00004611"/>
    </source>
</evidence>
<dbReference type="GO" id="GO:0005858">
    <property type="term" value="C:axonemal dynein complex"/>
    <property type="evidence" value="ECO:0007669"/>
    <property type="project" value="InterPro"/>
</dbReference>
<dbReference type="Proteomes" id="UP001187415">
    <property type="component" value="Unassembled WGS sequence"/>
</dbReference>
<keyword evidence="4 13" id="KW-0175">Coiled coil</keyword>
<evidence type="ECO:0000256" key="9">
    <source>
        <dbReference type="ARBA" id="ARBA00038424"/>
    </source>
</evidence>
<gene>
    <name evidence="16" type="ORF">Q5P01_021033</name>
</gene>
<reference evidence="16" key="1">
    <citation type="submission" date="2023-07" db="EMBL/GenBank/DDBJ databases">
        <title>Chromosome-level Genome Assembly of Striped Snakehead (Channa striata).</title>
        <authorList>
            <person name="Liu H."/>
        </authorList>
    </citation>
    <scope>NUCLEOTIDE SEQUENCE</scope>
    <source>
        <strain evidence="16">Gz</strain>
        <tissue evidence="16">Muscle</tissue>
    </source>
</reference>
<sequence>MSVSNATHLEQTAPGGRGGTMPKAQKKGGGAKAKTEEEKLLYLQQKAQAEEEAAKKKEELLTLFLKDKLQKEQKNTALNLLKLNEGWRTILRQSRAAELRKERDVHTQMFERQMYNLDSVIESLQRSLWEAEHQSAQACSVNLHHLEHLRAQQERRLTSLQGPWVDCVQQLSSRFSSEREQMLTQRQQHLSDLHDAVFTVELQHKDMMKEIDRLRLKNIALYESAIEDMRAALALEEQGKLKKTTLRYQQARQLFDQEAKELDHLVKTNEHYRRMEDTLDKRIKKLQELIVNQKTLNFSKTDDETVERDMRDARNEVNKNTQRLRSQLLQDGTTARNQLTDLTLQSNGAAKKLREVINKGERFLRVAEICRKLESEQENIFTSSAAESQRQERPVSEEDRQAKDVPEFPELRRVVLHINNALLHREALRKEKEDLSRENQQLRLLLRQHLDAMTVSEDALNGRHALLTVHQAPTTTAPADAGRRHTVIEAVHVVKHSL</sequence>
<protein>
    <recommendedName>
        <fullName evidence="10">Dynein regulatory complex subunit 2</fullName>
    </recommendedName>
    <alternativeName>
        <fullName evidence="11">Coiled-coil domain-containing protein 65</fullName>
    </alternativeName>
</protein>
<feature type="compositionally biased region" description="Basic and acidic residues" evidence="14">
    <location>
        <begin position="389"/>
        <end position="402"/>
    </location>
</feature>
<dbReference type="GO" id="GO:0070286">
    <property type="term" value="P:axonemal dynein complex assembly"/>
    <property type="evidence" value="ECO:0007669"/>
    <property type="project" value="InterPro"/>
</dbReference>
<evidence type="ECO:0000256" key="6">
    <source>
        <dbReference type="ARBA" id="ARBA00023212"/>
    </source>
</evidence>
<evidence type="ECO:0000256" key="3">
    <source>
        <dbReference type="ARBA" id="ARBA00022846"/>
    </source>
</evidence>
<evidence type="ECO:0000256" key="5">
    <source>
        <dbReference type="ARBA" id="ARBA00023069"/>
    </source>
</evidence>
<comment type="subcellular location">
    <subcellularLocation>
        <location evidence="1">Cytoplasm</location>
        <location evidence="1">Cytoskeleton</location>
        <location evidence="1">Flagellum axoneme</location>
    </subcellularLocation>
    <subcellularLocation>
        <location evidence="8">Cytoplasm</location>
        <location evidence="8">Cytoskeleton</location>
        <location evidence="8">Flagellum basal body</location>
    </subcellularLocation>
</comment>
<evidence type="ECO:0000256" key="12">
    <source>
        <dbReference type="ARBA" id="ARBA00045865"/>
    </source>
</evidence>
<dbReference type="EMBL" id="JAUPFM010000016">
    <property type="protein sequence ID" value="KAK2826819.1"/>
    <property type="molecule type" value="Genomic_DNA"/>
</dbReference>
<dbReference type="GO" id="GO:0060285">
    <property type="term" value="P:cilium-dependent cell motility"/>
    <property type="evidence" value="ECO:0007669"/>
    <property type="project" value="TreeGrafter"/>
</dbReference>
<dbReference type="InterPro" id="IPR039750">
    <property type="entry name" value="DRC1/DRC2"/>
</dbReference>
<keyword evidence="2" id="KW-0963">Cytoplasm</keyword>
<feature type="region of interest" description="Disordered" evidence="14">
    <location>
        <begin position="380"/>
        <end position="402"/>
    </location>
</feature>
<dbReference type="PANTHER" id="PTHR21625:SF0">
    <property type="entry name" value="DYNEIN REGULATORY COMPLEX SUBUNIT 2"/>
    <property type="match status" value="1"/>
</dbReference>
<evidence type="ECO:0000256" key="7">
    <source>
        <dbReference type="ARBA" id="ARBA00023273"/>
    </source>
</evidence>
<evidence type="ECO:0000256" key="14">
    <source>
        <dbReference type="SAM" id="MobiDB-lite"/>
    </source>
</evidence>
<accession>A0AA88LYN1</accession>